<evidence type="ECO:0000313" key="15">
    <source>
        <dbReference type="EMBL" id="KAJ5083457.1"/>
    </source>
</evidence>
<feature type="region of interest" description="Disordered" evidence="13">
    <location>
        <begin position="599"/>
        <end position="622"/>
    </location>
</feature>
<keyword evidence="9" id="KW-0808">Transferase</keyword>
<dbReference type="PROSITE" id="PS50005">
    <property type="entry name" value="TPR"/>
    <property type="match status" value="1"/>
</dbReference>
<dbReference type="Pfam" id="PF17122">
    <property type="entry name" value="zf-C3H2C3"/>
    <property type="match status" value="1"/>
</dbReference>
<reference evidence="15" key="2">
    <citation type="journal article" date="2023" name="IMA Fungus">
        <title>Comparative genomic study of the Penicillium genus elucidates a diverse pangenome and 15 lateral gene transfer events.</title>
        <authorList>
            <person name="Petersen C."/>
            <person name="Sorensen T."/>
            <person name="Nielsen M.R."/>
            <person name="Sondergaard T.E."/>
            <person name="Sorensen J.L."/>
            <person name="Fitzpatrick D.A."/>
            <person name="Frisvad J.C."/>
            <person name="Nielsen K.L."/>
        </authorList>
    </citation>
    <scope>NUCLEOTIDE SEQUENCE</scope>
    <source>
        <strain evidence="15">IBT 30069</strain>
    </source>
</reference>
<dbReference type="PANTHER" id="PTHR23323:SF24">
    <property type="entry name" value="VACUOLAR PROTEIN SORTING-ASSOCIATED PROTEIN 11 HOMOLOG"/>
    <property type="match status" value="1"/>
</dbReference>
<dbReference type="SUPFAM" id="SSF57850">
    <property type="entry name" value="RING/U-box"/>
    <property type="match status" value="1"/>
</dbReference>
<feature type="compositionally biased region" description="Low complexity" evidence="13">
    <location>
        <begin position="611"/>
        <end position="621"/>
    </location>
</feature>
<evidence type="ECO:0000313" key="16">
    <source>
        <dbReference type="Proteomes" id="UP001149165"/>
    </source>
</evidence>
<dbReference type="Gene3D" id="1.25.40.10">
    <property type="entry name" value="Tetratricopeptide repeat domain"/>
    <property type="match status" value="1"/>
</dbReference>
<organism evidence="15 16">
    <name type="scientific">Penicillium angulare</name>
    <dbReference type="NCBI Taxonomy" id="116970"/>
    <lineage>
        <taxon>Eukaryota</taxon>
        <taxon>Fungi</taxon>
        <taxon>Dikarya</taxon>
        <taxon>Ascomycota</taxon>
        <taxon>Pezizomycotina</taxon>
        <taxon>Eurotiomycetes</taxon>
        <taxon>Eurotiomycetidae</taxon>
        <taxon>Eurotiales</taxon>
        <taxon>Aspergillaceae</taxon>
        <taxon>Penicillium</taxon>
    </lineage>
</organism>
<dbReference type="InterPro" id="IPR057307">
    <property type="entry name" value="PEP5_VPS11_N"/>
</dbReference>
<reference evidence="15" key="1">
    <citation type="submission" date="2022-11" db="EMBL/GenBank/DDBJ databases">
        <authorList>
            <person name="Petersen C."/>
        </authorList>
    </citation>
    <scope>NUCLEOTIDE SEQUENCE</scope>
    <source>
        <strain evidence="15">IBT 30069</strain>
    </source>
</reference>
<keyword evidence="9" id="KW-0833">Ubl conjugation pathway</keyword>
<evidence type="ECO:0000256" key="2">
    <source>
        <dbReference type="ARBA" id="ARBA00022448"/>
    </source>
</evidence>
<keyword evidence="5" id="KW-0862">Zinc</keyword>
<keyword evidence="3" id="KW-0479">Metal-binding</keyword>
<dbReference type="InterPro" id="IPR057308">
    <property type="entry name" value="CHCR_PEP5_VPS11"/>
</dbReference>
<dbReference type="OrthoDB" id="26184at2759"/>
<evidence type="ECO:0000256" key="8">
    <source>
        <dbReference type="ARBA" id="ARBA00029433"/>
    </source>
</evidence>
<proteinExistence type="inferred from homology"/>
<keyword evidence="11" id="KW-0802">TPR repeat</keyword>
<comment type="subunit">
    <text evidence="9">Component of the homotypic vacuole fusion and vacuole protein sorting (HOPS) complex. Component of the class C core vacuole/endosome tethering (CORVET) complex.</text>
</comment>
<comment type="caution">
    <text evidence="15">The sequence shown here is derived from an EMBL/GenBank/DDBJ whole genome shotgun (WGS) entry which is preliminary data.</text>
</comment>
<dbReference type="Pfam" id="PF12451">
    <property type="entry name" value="VPS11_C"/>
    <property type="match status" value="1"/>
</dbReference>
<keyword evidence="7 9" id="KW-0472">Membrane</keyword>
<feature type="repeat" description="TPR" evidence="11">
    <location>
        <begin position="377"/>
        <end position="410"/>
    </location>
</feature>
<evidence type="ECO:0000256" key="1">
    <source>
        <dbReference type="ARBA" id="ARBA00007070"/>
    </source>
</evidence>
<keyword evidence="9" id="KW-0926">Vacuole</keyword>
<accession>A0A9W9EKF0</accession>
<dbReference type="InterPro" id="IPR016024">
    <property type="entry name" value="ARM-type_fold"/>
</dbReference>
<keyword evidence="16" id="KW-1185">Reference proteome</keyword>
<evidence type="ECO:0000256" key="13">
    <source>
        <dbReference type="SAM" id="MobiDB-lite"/>
    </source>
</evidence>
<feature type="repeat" description="CHCR" evidence="12">
    <location>
        <begin position="400"/>
        <end position="552"/>
    </location>
</feature>
<dbReference type="InterPro" id="IPR013083">
    <property type="entry name" value="Znf_RING/FYVE/PHD"/>
</dbReference>
<evidence type="ECO:0000259" key="14">
    <source>
        <dbReference type="PROSITE" id="PS50089"/>
    </source>
</evidence>
<dbReference type="GO" id="GO:0006886">
    <property type="term" value="P:intracellular protein transport"/>
    <property type="evidence" value="ECO:0007669"/>
    <property type="project" value="UniProtKB-UniRule"/>
</dbReference>
<dbReference type="GO" id="GO:0030897">
    <property type="term" value="C:HOPS complex"/>
    <property type="evidence" value="ECO:0007669"/>
    <property type="project" value="UniProtKB-UniRule"/>
</dbReference>
<comment type="subcellular location">
    <subcellularLocation>
        <location evidence="8">Endomembrane system</location>
        <topology evidence="8">Peripheral membrane protein</topology>
        <orientation evidence="8">Cytoplasmic side</orientation>
    </subcellularLocation>
    <subcellularLocation>
        <location evidence="9">Vacuole membrane</location>
        <topology evidence="9">Peripheral membrane protein</topology>
        <orientation evidence="9">Cytoplasmic side</orientation>
    </subcellularLocation>
</comment>
<dbReference type="InterPro" id="IPR036322">
    <property type="entry name" value="WD40_repeat_dom_sf"/>
</dbReference>
<dbReference type="InterPro" id="IPR015943">
    <property type="entry name" value="WD40/YVTN_repeat-like_dom_sf"/>
</dbReference>
<dbReference type="GO" id="GO:0061630">
    <property type="term" value="F:ubiquitin protein ligase activity"/>
    <property type="evidence" value="ECO:0007669"/>
    <property type="project" value="UniProtKB-EC"/>
</dbReference>
<evidence type="ECO:0000256" key="3">
    <source>
        <dbReference type="ARBA" id="ARBA00022723"/>
    </source>
</evidence>
<evidence type="ECO:0000256" key="6">
    <source>
        <dbReference type="ARBA" id="ARBA00022927"/>
    </source>
</evidence>
<evidence type="ECO:0000256" key="9">
    <source>
        <dbReference type="PIRNR" id="PIRNR007860"/>
    </source>
</evidence>
<dbReference type="PANTHER" id="PTHR23323">
    <property type="entry name" value="VACUOLAR PROTEIN SORTING-ASSOCIATED PROTEIN"/>
    <property type="match status" value="1"/>
</dbReference>
<dbReference type="FunFam" id="3.30.40.10:FF:000639">
    <property type="entry name" value="E3 ubiquitin-protein ligase PEP5"/>
    <property type="match status" value="1"/>
</dbReference>
<dbReference type="InterPro" id="IPR000547">
    <property type="entry name" value="Clathrin_H-chain/VPS_repeat"/>
</dbReference>
<dbReference type="CDD" id="cd16688">
    <property type="entry name" value="RING-H2_Vps11"/>
    <property type="match status" value="1"/>
</dbReference>
<keyword evidence="6 9" id="KW-0653">Protein transport</keyword>
<dbReference type="Proteomes" id="UP001149165">
    <property type="component" value="Unassembled WGS sequence"/>
</dbReference>
<dbReference type="SUPFAM" id="SSF50978">
    <property type="entry name" value="WD40 repeat-like"/>
    <property type="match status" value="1"/>
</dbReference>
<dbReference type="GO" id="GO:0030674">
    <property type="term" value="F:protein-macromolecule adaptor activity"/>
    <property type="evidence" value="ECO:0007669"/>
    <property type="project" value="TreeGrafter"/>
</dbReference>
<dbReference type="Pfam" id="PF23356">
    <property type="entry name" value="TPR_PEP5_VPS11"/>
    <property type="match status" value="2"/>
</dbReference>
<dbReference type="GO" id="GO:0007033">
    <property type="term" value="P:vacuole organization"/>
    <property type="evidence" value="ECO:0007669"/>
    <property type="project" value="TreeGrafter"/>
</dbReference>
<evidence type="ECO:0000256" key="5">
    <source>
        <dbReference type="ARBA" id="ARBA00022833"/>
    </source>
</evidence>
<dbReference type="Gene3D" id="3.30.40.10">
    <property type="entry name" value="Zinc/RING finger domain, C3HC4 (zinc finger)"/>
    <property type="match status" value="1"/>
</dbReference>
<protein>
    <recommendedName>
        <fullName evidence="9">E3 ubiquitin-protein ligase PEP5</fullName>
        <ecNumber evidence="9">2.3.2.27</ecNumber>
    </recommendedName>
</protein>
<keyword evidence="4 10" id="KW-0863">Zinc-finger</keyword>
<feature type="domain" description="RING-type" evidence="14">
    <location>
        <begin position="865"/>
        <end position="902"/>
    </location>
</feature>
<dbReference type="InterPro" id="IPR019734">
    <property type="entry name" value="TPR_rpt"/>
</dbReference>
<dbReference type="EMBL" id="JAPQKH010000008">
    <property type="protein sequence ID" value="KAJ5083457.1"/>
    <property type="molecule type" value="Genomic_DNA"/>
</dbReference>
<dbReference type="PROSITE" id="PS50089">
    <property type="entry name" value="ZF_RING_2"/>
    <property type="match status" value="1"/>
</dbReference>
<dbReference type="GO" id="GO:0008270">
    <property type="term" value="F:zinc ion binding"/>
    <property type="evidence" value="ECO:0007669"/>
    <property type="project" value="UniProtKB-KW"/>
</dbReference>
<comment type="similarity">
    <text evidence="1 9">Belongs to the VPS11 family.</text>
</comment>
<comment type="catalytic activity">
    <reaction evidence="9">
        <text>S-ubiquitinyl-[E2 ubiquitin-conjugating enzyme]-L-cysteine + [acceptor protein]-L-lysine = [E2 ubiquitin-conjugating enzyme]-L-cysteine + N(6)-ubiquitinyl-[acceptor protein]-L-lysine.</text>
        <dbReference type="EC" id="2.3.2.27"/>
    </reaction>
</comment>
<dbReference type="AlphaFoldDB" id="A0A9W9EKF0"/>
<dbReference type="SUPFAM" id="SSF48371">
    <property type="entry name" value="ARM repeat"/>
    <property type="match status" value="1"/>
</dbReference>
<dbReference type="GO" id="GO:0033263">
    <property type="term" value="C:CORVET complex"/>
    <property type="evidence" value="ECO:0007669"/>
    <property type="project" value="UniProtKB-UniRule"/>
</dbReference>
<dbReference type="SMART" id="SM00299">
    <property type="entry name" value="CLH"/>
    <property type="match status" value="1"/>
</dbReference>
<evidence type="ECO:0000256" key="4">
    <source>
        <dbReference type="ARBA" id="ARBA00022771"/>
    </source>
</evidence>
<dbReference type="Pfam" id="PF23341">
    <property type="entry name" value="PEP5_VPS11_N"/>
    <property type="match status" value="1"/>
</dbReference>
<evidence type="ECO:0000256" key="11">
    <source>
        <dbReference type="PROSITE-ProRule" id="PRU00339"/>
    </source>
</evidence>
<evidence type="ECO:0000256" key="7">
    <source>
        <dbReference type="ARBA" id="ARBA00023136"/>
    </source>
</evidence>
<dbReference type="EC" id="2.3.2.27" evidence="9"/>
<evidence type="ECO:0000256" key="12">
    <source>
        <dbReference type="PROSITE-ProRule" id="PRU01006"/>
    </source>
</evidence>
<evidence type="ECO:0000256" key="10">
    <source>
        <dbReference type="PROSITE-ProRule" id="PRU00175"/>
    </source>
</evidence>
<dbReference type="GO" id="GO:0006904">
    <property type="term" value="P:vesicle docking involved in exocytosis"/>
    <property type="evidence" value="ECO:0007669"/>
    <property type="project" value="TreeGrafter"/>
</dbReference>
<dbReference type="PROSITE" id="PS50236">
    <property type="entry name" value="CHCR"/>
    <property type="match status" value="1"/>
</dbReference>
<dbReference type="PIRSF" id="PIRSF007860">
    <property type="entry name" value="VPS11"/>
    <property type="match status" value="1"/>
</dbReference>
<dbReference type="FunFam" id="1.25.40.10:FF:000440">
    <property type="entry name" value="E3 ubiquitin-protein ligase PEP5"/>
    <property type="match status" value="1"/>
</dbReference>
<dbReference type="InterPro" id="IPR016528">
    <property type="entry name" value="VPS11"/>
</dbReference>
<sequence length="957" mass="107035">MALTSWKAFNFVDVSPVRLPEDSSALFGSDLSSLCTGSANLFLGTNDGSVHIVSSSFRVLRSFKAHDTGAITHMKQINGTSLLVTVAEDLTNEPVLKVWALDTEKKDGGPRCLSTVSVQNARRQFPISAFAVVDDLSQVAVGFANGSVTIIRGDLIHDRGARQRIVFESEEPITGLEAQEGQVTALYISTTSRILTLVIAGRGQGQPARVLEDTGCALGCMTLNRETGDIMIAREDAVYTYGHRGRGPSYAFESQKTSINSFRDYVALVCPPKVTSKKSDPLRKYTVNPADEIFGTTTFTLLDTDLKFIAHNETLASPPKQIFMEWGDLYLLATDGKVFRYREKSLQQRLEILYDRNLYILAINLAQKTGIDQLQQNAIYRKYGDFLYQRGDYDTAMQQYLRAIDNTEPSQVIRKYLDTQRIHNLIEYLEELHDHGRATVDHTTLLLNCYAKLKDTSKLDSFIKAPGELKFDLETAIAMCRQGGYYEQAAYLATKHGENDMVVDILVEDSKKYAEAVEYIWRLEPEAAFQNLVKYARVLLNHCPEQTNNLFKSYYTGRYHPKTQVELPAEPQAQPTSTLQSLSGILPLRYMTGGSGYGASVSAPAPEPAPIEESNAESAPEYEIPKPRTAFSAFVDHPREFIDFLETLVQQPGQSKEAKVDLFTTLFEMYLDTAKGKKDKAEKQEWETKAKKLIEGKDIPISTSNVLLLSDLSDFREGSTLVREQEGLRLDIFRSFTSAKDTQGAIQALRRYGPDEPQLYVDALTYFASSPQILEEAGDELDVVLQRIDQDGLLSPLQVIQALSNNAVVTMGRVRKYLSENIERERKDISTNHRLISSYKSETTAKQQELESLASQPVVFQSRRCQSCGGTLDLPTVHFLCKHSFHQRCLNRVDDDAQCPVCAPGNSTLRAIRQRQVDSAGQHDLFKAELQRSRDGFGVVSDFFGRGVMKSQSTMES</sequence>
<gene>
    <name evidence="15" type="ORF">N7456_012884</name>
</gene>
<name>A0A9W9EKF0_9EURO</name>
<dbReference type="Gene3D" id="2.130.10.10">
    <property type="entry name" value="YVTN repeat-like/Quinoprotein amine dehydrogenase"/>
    <property type="match status" value="1"/>
</dbReference>
<dbReference type="InterPro" id="IPR011990">
    <property type="entry name" value="TPR-like_helical_dom_sf"/>
</dbReference>
<keyword evidence="2 9" id="KW-0813">Transport</keyword>
<dbReference type="GO" id="GO:0048284">
    <property type="term" value="P:organelle fusion"/>
    <property type="evidence" value="ECO:0007669"/>
    <property type="project" value="TreeGrafter"/>
</dbReference>
<dbReference type="InterPro" id="IPR001841">
    <property type="entry name" value="Znf_RING"/>
</dbReference>
<dbReference type="GO" id="GO:0007032">
    <property type="term" value="P:endosome organization"/>
    <property type="evidence" value="ECO:0007669"/>
    <property type="project" value="TreeGrafter"/>
</dbReference>
<dbReference type="GO" id="GO:0000329">
    <property type="term" value="C:fungal-type vacuole membrane"/>
    <property type="evidence" value="ECO:0007669"/>
    <property type="project" value="UniProtKB-UniRule"/>
</dbReference>
<dbReference type="InterPro" id="IPR024763">
    <property type="entry name" value="VPS11_C"/>
</dbReference>